<dbReference type="GO" id="GO:0016491">
    <property type="term" value="F:oxidoreductase activity"/>
    <property type="evidence" value="ECO:0007669"/>
    <property type="project" value="UniProtKB-KW"/>
</dbReference>
<dbReference type="InterPro" id="IPR029039">
    <property type="entry name" value="Flavoprotein-like_sf"/>
</dbReference>
<evidence type="ECO:0000259" key="2">
    <source>
        <dbReference type="Pfam" id="PF03358"/>
    </source>
</evidence>
<keyword evidence="4" id="KW-1185">Reference proteome</keyword>
<evidence type="ECO:0000313" key="4">
    <source>
        <dbReference type="Proteomes" id="UP001240171"/>
    </source>
</evidence>
<dbReference type="EMBL" id="JAUQTB010000013">
    <property type="protein sequence ID" value="MDO7908229.1"/>
    <property type="molecule type" value="Genomic_DNA"/>
</dbReference>
<dbReference type="EC" id="1.-.-.-" evidence="3"/>
<dbReference type="RefSeq" id="WP_305025451.1">
    <property type="nucleotide sequence ID" value="NZ_JAUQTB010000013.1"/>
</dbReference>
<protein>
    <submittedName>
        <fullName evidence="3">NADPH-dependent FMN reductase</fullName>
        <ecNumber evidence="3">1.-.-.-</ecNumber>
    </submittedName>
</protein>
<accession>A0ABT9CHX3</accession>
<dbReference type="Pfam" id="PF03358">
    <property type="entry name" value="FMN_red"/>
    <property type="match status" value="1"/>
</dbReference>
<dbReference type="InterPro" id="IPR050712">
    <property type="entry name" value="NAD(P)H-dep_reductase"/>
</dbReference>
<proteinExistence type="inferred from homology"/>
<dbReference type="Proteomes" id="UP001240171">
    <property type="component" value="Unassembled WGS sequence"/>
</dbReference>
<comment type="similarity">
    <text evidence="1">Belongs to the azoreductase type 2 family.</text>
</comment>
<name>A0ABT9CHX3_9BACL</name>
<dbReference type="SUPFAM" id="SSF52218">
    <property type="entry name" value="Flavoproteins"/>
    <property type="match status" value="1"/>
</dbReference>
<evidence type="ECO:0000256" key="1">
    <source>
        <dbReference type="ARBA" id="ARBA00009428"/>
    </source>
</evidence>
<gene>
    <name evidence="3" type="ORF">Q5741_17640</name>
</gene>
<dbReference type="InterPro" id="IPR005025">
    <property type="entry name" value="FMN_Rdtase-like_dom"/>
</dbReference>
<evidence type="ECO:0000313" key="3">
    <source>
        <dbReference type="EMBL" id="MDO7908229.1"/>
    </source>
</evidence>
<organism evidence="3 4">
    <name type="scientific">Paenibacillus lacisoli</name>
    <dbReference type="NCBI Taxonomy" id="3064525"/>
    <lineage>
        <taxon>Bacteria</taxon>
        <taxon>Bacillati</taxon>
        <taxon>Bacillota</taxon>
        <taxon>Bacilli</taxon>
        <taxon>Bacillales</taxon>
        <taxon>Paenibacillaceae</taxon>
        <taxon>Paenibacillus</taxon>
    </lineage>
</organism>
<keyword evidence="3" id="KW-0560">Oxidoreductase</keyword>
<dbReference type="PANTHER" id="PTHR30543:SF21">
    <property type="entry name" value="NAD(P)H-DEPENDENT FMN REDUCTASE LOT6"/>
    <property type="match status" value="1"/>
</dbReference>
<feature type="domain" description="NADPH-dependent FMN reductase-like" evidence="2">
    <location>
        <begin position="1"/>
        <end position="140"/>
    </location>
</feature>
<reference evidence="3 4" key="1">
    <citation type="submission" date="2023-07" db="EMBL/GenBank/DDBJ databases">
        <title>Paenibacillus sp. JX-17 nov. isolated from soil.</title>
        <authorList>
            <person name="Wan Y."/>
            <person name="Liu B."/>
        </authorList>
    </citation>
    <scope>NUCLEOTIDE SEQUENCE [LARGE SCALE GENOMIC DNA]</scope>
    <source>
        <strain evidence="3 4">JX-17</strain>
    </source>
</reference>
<sequence>MNIVVLAGSNRKGATSTRLAAYAANLMQRKGHHVQIIDLFKHPLPFYSADIEGMDTNVQVLQSAFAGTDAIVLATPEYHGSISGVLKNALDYLGQSYFSGKAVLSVCSAGGAVGVSSLQHLQAIIRNLHGINCPEWISIGGSQRMQFEQEYEDYEGSLEMDDRVYKVTETFLHLTQQLKRGEERLLGAAKGD</sequence>
<dbReference type="Gene3D" id="3.40.50.360">
    <property type="match status" value="1"/>
</dbReference>
<comment type="caution">
    <text evidence="3">The sequence shown here is derived from an EMBL/GenBank/DDBJ whole genome shotgun (WGS) entry which is preliminary data.</text>
</comment>
<dbReference type="PANTHER" id="PTHR30543">
    <property type="entry name" value="CHROMATE REDUCTASE"/>
    <property type="match status" value="1"/>
</dbReference>